<feature type="domain" description="FAS1" evidence="2">
    <location>
        <begin position="125"/>
        <end position="259"/>
    </location>
</feature>
<dbReference type="SUPFAM" id="SSF82153">
    <property type="entry name" value="FAS1 domain"/>
    <property type="match status" value="1"/>
</dbReference>
<dbReference type="InterPro" id="IPR000782">
    <property type="entry name" value="FAS1_domain"/>
</dbReference>
<sequence>MPSFPMTRFQPTVGFWAVPLVARLLVAGLLVAGLMMILASPVSAAQTAETVPSEVTAAQDAASETGKQERTSLKMTDLDKTGLETPQQRKSDPQKPEAQMPVPGVPANPETPPETPSDAAATDIVARPIIQTAVSAKLYAFVAAVKAAGLMDQFRGSEPITVLMPTDEAFAKLPKGKLQQLLLPANEPALVAVLNNHVFKGAWTAEKIQLLDTLSPLQGNDIKISIDDDDQQISLGTARVIQTDIRCSNGWIHTIDTVLLPQE</sequence>
<accession>A0A517NIM8</accession>
<dbReference type="EMBL" id="CP036525">
    <property type="protein sequence ID" value="QDT06989.1"/>
    <property type="molecule type" value="Genomic_DNA"/>
</dbReference>
<dbReference type="PANTHER" id="PTHR10900">
    <property type="entry name" value="PERIOSTIN-RELATED"/>
    <property type="match status" value="1"/>
</dbReference>
<evidence type="ECO:0000256" key="1">
    <source>
        <dbReference type="SAM" id="MobiDB-lite"/>
    </source>
</evidence>
<dbReference type="OrthoDB" id="9800666at2"/>
<feature type="compositionally biased region" description="Basic and acidic residues" evidence="1">
    <location>
        <begin position="66"/>
        <end position="95"/>
    </location>
</feature>
<evidence type="ECO:0000313" key="3">
    <source>
        <dbReference type="EMBL" id="QDT06989.1"/>
    </source>
</evidence>
<dbReference type="Gene3D" id="2.30.180.10">
    <property type="entry name" value="FAS1 domain"/>
    <property type="match status" value="1"/>
</dbReference>
<organism evidence="3 4">
    <name type="scientific">Rubripirellula lacrimiformis</name>
    <dbReference type="NCBI Taxonomy" id="1930273"/>
    <lineage>
        <taxon>Bacteria</taxon>
        <taxon>Pseudomonadati</taxon>
        <taxon>Planctomycetota</taxon>
        <taxon>Planctomycetia</taxon>
        <taxon>Pirellulales</taxon>
        <taxon>Pirellulaceae</taxon>
        <taxon>Rubripirellula</taxon>
    </lineage>
</organism>
<dbReference type="KEGG" id="rlc:K227x_54130"/>
<keyword evidence="3" id="KW-0449">Lipoprotein</keyword>
<dbReference type="Pfam" id="PF02469">
    <property type="entry name" value="Fasciclin"/>
    <property type="match status" value="1"/>
</dbReference>
<reference evidence="3 4" key="1">
    <citation type="submission" date="2019-02" db="EMBL/GenBank/DDBJ databases">
        <title>Deep-cultivation of Planctomycetes and their phenomic and genomic characterization uncovers novel biology.</title>
        <authorList>
            <person name="Wiegand S."/>
            <person name="Jogler M."/>
            <person name="Boedeker C."/>
            <person name="Pinto D."/>
            <person name="Vollmers J."/>
            <person name="Rivas-Marin E."/>
            <person name="Kohn T."/>
            <person name="Peeters S.H."/>
            <person name="Heuer A."/>
            <person name="Rast P."/>
            <person name="Oberbeckmann S."/>
            <person name="Bunk B."/>
            <person name="Jeske O."/>
            <person name="Meyerdierks A."/>
            <person name="Storesund J.E."/>
            <person name="Kallscheuer N."/>
            <person name="Luecker S."/>
            <person name="Lage O.M."/>
            <person name="Pohl T."/>
            <person name="Merkel B.J."/>
            <person name="Hornburger P."/>
            <person name="Mueller R.-W."/>
            <person name="Bruemmer F."/>
            <person name="Labrenz M."/>
            <person name="Spormann A.M."/>
            <person name="Op den Camp H."/>
            <person name="Overmann J."/>
            <person name="Amann R."/>
            <person name="Jetten M.S.M."/>
            <person name="Mascher T."/>
            <person name="Medema M.H."/>
            <person name="Devos D.P."/>
            <person name="Kaster A.-K."/>
            <person name="Ovreas L."/>
            <person name="Rohde M."/>
            <person name="Galperin M.Y."/>
            <person name="Jogler C."/>
        </authorList>
    </citation>
    <scope>NUCLEOTIDE SEQUENCE [LARGE SCALE GENOMIC DNA]</scope>
    <source>
        <strain evidence="3 4">K22_7</strain>
    </source>
</reference>
<name>A0A517NIM8_9BACT</name>
<evidence type="ECO:0000313" key="4">
    <source>
        <dbReference type="Proteomes" id="UP000318538"/>
    </source>
</evidence>
<dbReference type="AlphaFoldDB" id="A0A517NIM8"/>
<dbReference type="PANTHER" id="PTHR10900:SF77">
    <property type="entry name" value="FI19380P1"/>
    <property type="match status" value="1"/>
</dbReference>
<feature type="compositionally biased region" description="Pro residues" evidence="1">
    <location>
        <begin position="103"/>
        <end position="115"/>
    </location>
</feature>
<dbReference type="PROSITE" id="PS50213">
    <property type="entry name" value="FAS1"/>
    <property type="match status" value="1"/>
</dbReference>
<gene>
    <name evidence="3" type="ORF">K227x_54130</name>
</gene>
<protein>
    <submittedName>
        <fullName evidence="3">Cell surface lipoprotein MPB83</fullName>
    </submittedName>
</protein>
<feature type="region of interest" description="Disordered" evidence="1">
    <location>
        <begin position="55"/>
        <end position="118"/>
    </location>
</feature>
<dbReference type="Proteomes" id="UP000318538">
    <property type="component" value="Chromosome"/>
</dbReference>
<evidence type="ECO:0000259" key="2">
    <source>
        <dbReference type="PROSITE" id="PS50213"/>
    </source>
</evidence>
<proteinExistence type="predicted"/>
<dbReference type="SMART" id="SM00554">
    <property type="entry name" value="FAS1"/>
    <property type="match status" value="1"/>
</dbReference>
<keyword evidence="4" id="KW-1185">Reference proteome</keyword>
<dbReference type="InterPro" id="IPR050904">
    <property type="entry name" value="Adhesion/Biosynth-related"/>
</dbReference>
<dbReference type="InterPro" id="IPR036378">
    <property type="entry name" value="FAS1_dom_sf"/>
</dbReference>
<dbReference type="RefSeq" id="WP_145174401.1">
    <property type="nucleotide sequence ID" value="NZ_CP036525.1"/>
</dbReference>
<dbReference type="FunFam" id="2.30.180.10:FF:000032">
    <property type="entry name" value="Fasciclin domain-containing protein, putative"/>
    <property type="match status" value="1"/>
</dbReference>